<dbReference type="AlphaFoldDB" id="A0A0G0L3I8"/>
<evidence type="ECO:0000256" key="1">
    <source>
        <dbReference type="SAM" id="Phobius"/>
    </source>
</evidence>
<keyword evidence="1" id="KW-1133">Transmembrane helix</keyword>
<proteinExistence type="predicted"/>
<name>A0A0G0L3I8_9BACT</name>
<organism evidence="2 3">
    <name type="scientific">Candidatus Woesebacteria bacterium GW2011_GWC1_38_13</name>
    <dbReference type="NCBI Taxonomy" id="1618583"/>
    <lineage>
        <taxon>Bacteria</taxon>
        <taxon>Candidatus Woeseibacteriota</taxon>
    </lineage>
</organism>
<protein>
    <submittedName>
        <fullName evidence="2">Uncharacterized protein</fullName>
    </submittedName>
</protein>
<feature type="non-terminal residue" evidence="2">
    <location>
        <position position="90"/>
    </location>
</feature>
<reference evidence="2 3" key="1">
    <citation type="journal article" date="2015" name="Nature">
        <title>rRNA introns, odd ribosomes, and small enigmatic genomes across a large radiation of phyla.</title>
        <authorList>
            <person name="Brown C.T."/>
            <person name="Hug L.A."/>
            <person name="Thomas B.C."/>
            <person name="Sharon I."/>
            <person name="Castelle C.J."/>
            <person name="Singh A."/>
            <person name="Wilkins M.J."/>
            <person name="Williams K.H."/>
            <person name="Banfield J.F."/>
        </authorList>
    </citation>
    <scope>NUCLEOTIDE SEQUENCE [LARGE SCALE GENOMIC DNA]</scope>
</reference>
<evidence type="ECO:0000313" key="3">
    <source>
        <dbReference type="Proteomes" id="UP000034096"/>
    </source>
</evidence>
<feature type="transmembrane region" description="Helical" evidence="1">
    <location>
        <begin position="36"/>
        <end position="55"/>
    </location>
</feature>
<keyword evidence="1" id="KW-0472">Membrane</keyword>
<evidence type="ECO:0000313" key="2">
    <source>
        <dbReference type="EMBL" id="KKQ55984.1"/>
    </source>
</evidence>
<dbReference type="Proteomes" id="UP000034096">
    <property type="component" value="Unassembled WGS sequence"/>
</dbReference>
<keyword evidence="1" id="KW-0812">Transmembrane</keyword>
<comment type="caution">
    <text evidence="2">The sequence shown here is derived from an EMBL/GenBank/DDBJ whole genome shotgun (WGS) entry which is preliminary data.</text>
</comment>
<accession>A0A0G0L3I8</accession>
<gene>
    <name evidence="2" type="ORF">US75_C0011G0001</name>
</gene>
<dbReference type="STRING" id="1618583.US75_C0011G0001"/>
<sequence length="90" mass="10403">MSQRSTQAKSFLKSKSGRFFNFKNLKIGSDRFQKTASVHTIILILLTSIFLFLAFKNIQYPLLWNDEGDTVVFGQQVLRYGYPKIHGDKN</sequence>
<dbReference type="EMBL" id="LBUE01000011">
    <property type="protein sequence ID" value="KKQ55984.1"/>
    <property type="molecule type" value="Genomic_DNA"/>
</dbReference>